<dbReference type="InParanoid" id="W7XCM7"/>
<dbReference type="EMBL" id="GG662368">
    <property type="protein sequence ID" value="EWS71531.1"/>
    <property type="molecule type" value="Genomic_DNA"/>
</dbReference>
<protein>
    <submittedName>
        <fullName evidence="2">Transmembrane protein, putative</fullName>
    </submittedName>
</protein>
<organism evidence="2 3">
    <name type="scientific">Tetrahymena thermophila (strain SB210)</name>
    <dbReference type="NCBI Taxonomy" id="312017"/>
    <lineage>
        <taxon>Eukaryota</taxon>
        <taxon>Sar</taxon>
        <taxon>Alveolata</taxon>
        <taxon>Ciliophora</taxon>
        <taxon>Intramacronucleata</taxon>
        <taxon>Oligohymenophorea</taxon>
        <taxon>Hymenostomatida</taxon>
        <taxon>Tetrahymenina</taxon>
        <taxon>Tetrahymenidae</taxon>
        <taxon>Tetrahymena</taxon>
    </lineage>
</organism>
<evidence type="ECO:0000256" key="1">
    <source>
        <dbReference type="SAM" id="Phobius"/>
    </source>
</evidence>
<keyword evidence="1" id="KW-0472">Membrane</keyword>
<dbReference type="AlphaFoldDB" id="W7XCM7"/>
<name>W7XCM7_TETTS</name>
<dbReference type="Proteomes" id="UP000009168">
    <property type="component" value="Unassembled WGS sequence"/>
</dbReference>
<proteinExistence type="predicted"/>
<dbReference type="KEGG" id="tet:TTHERM_000929442"/>
<accession>W7XCM7</accession>
<gene>
    <name evidence="2" type="ORF">TTHERM_000929442</name>
</gene>
<reference evidence="3" key="1">
    <citation type="journal article" date="2006" name="PLoS Biol.">
        <title>Macronuclear genome sequence of the ciliate Tetrahymena thermophila, a model eukaryote.</title>
        <authorList>
            <person name="Eisen J.A."/>
            <person name="Coyne R.S."/>
            <person name="Wu M."/>
            <person name="Wu D."/>
            <person name="Thiagarajan M."/>
            <person name="Wortman J.R."/>
            <person name="Badger J.H."/>
            <person name="Ren Q."/>
            <person name="Amedeo P."/>
            <person name="Jones K.M."/>
            <person name="Tallon L.J."/>
            <person name="Delcher A.L."/>
            <person name="Salzberg S.L."/>
            <person name="Silva J.C."/>
            <person name="Haas B.J."/>
            <person name="Majoros W.H."/>
            <person name="Farzad M."/>
            <person name="Carlton J.M."/>
            <person name="Smith R.K. Jr."/>
            <person name="Garg J."/>
            <person name="Pearlman R.E."/>
            <person name="Karrer K.M."/>
            <person name="Sun L."/>
            <person name="Manning G."/>
            <person name="Elde N.C."/>
            <person name="Turkewitz A.P."/>
            <person name="Asai D.J."/>
            <person name="Wilkes D.E."/>
            <person name="Wang Y."/>
            <person name="Cai H."/>
            <person name="Collins K."/>
            <person name="Stewart B.A."/>
            <person name="Lee S.R."/>
            <person name="Wilamowska K."/>
            <person name="Weinberg Z."/>
            <person name="Ruzzo W.L."/>
            <person name="Wloga D."/>
            <person name="Gaertig J."/>
            <person name="Frankel J."/>
            <person name="Tsao C.-C."/>
            <person name="Gorovsky M.A."/>
            <person name="Keeling P.J."/>
            <person name="Waller R.F."/>
            <person name="Patron N.J."/>
            <person name="Cherry J.M."/>
            <person name="Stover N.A."/>
            <person name="Krieger C.J."/>
            <person name="del Toro C."/>
            <person name="Ryder H.F."/>
            <person name="Williamson S.C."/>
            <person name="Barbeau R.A."/>
            <person name="Hamilton E.P."/>
            <person name="Orias E."/>
        </authorList>
    </citation>
    <scope>NUCLEOTIDE SEQUENCE [LARGE SCALE GENOMIC DNA]</scope>
    <source>
        <strain evidence="3">SB210</strain>
    </source>
</reference>
<dbReference type="RefSeq" id="XP_012655942.1">
    <property type="nucleotide sequence ID" value="XM_012800488.1"/>
</dbReference>
<evidence type="ECO:0000313" key="2">
    <source>
        <dbReference type="EMBL" id="EWS71531.1"/>
    </source>
</evidence>
<dbReference type="GeneID" id="24441114"/>
<evidence type="ECO:0000313" key="3">
    <source>
        <dbReference type="Proteomes" id="UP000009168"/>
    </source>
</evidence>
<keyword evidence="3" id="KW-1185">Reference proteome</keyword>
<sequence length="225" mass="27484">MKYLPLLHSLNHFVSQYIIFKQEVLYQEWKVGKKNFISWLIIIFLRLKLISLTNIAIRLLLQLYSFLYIFHLFIHHNYYQYLWNSTFIEHSDKEYLSSSNQQVSDCQCNSFNQQNYLKNQRNLKFIMACFIEYHQMASSHSTQNNLKFDIGFILLRFPWDKYLSNYWCCSTINFTNSRSYYIENFSWLIIMQMGQMAWQQNFEVQNLNLMECQLQGQMKQDIFNY</sequence>
<keyword evidence="1" id="KW-1133">Transmembrane helix</keyword>
<keyword evidence="1 2" id="KW-0812">Transmembrane</keyword>
<feature type="transmembrane region" description="Helical" evidence="1">
    <location>
        <begin position="36"/>
        <end position="61"/>
    </location>
</feature>